<dbReference type="InParanoid" id="A0A423W583"/>
<proteinExistence type="predicted"/>
<dbReference type="EMBL" id="LKEB01000061">
    <property type="protein sequence ID" value="ROV98448.1"/>
    <property type="molecule type" value="Genomic_DNA"/>
</dbReference>
<dbReference type="OrthoDB" id="4658148at2759"/>
<gene>
    <name evidence="1" type="ORF">VPNG_08522</name>
</gene>
<comment type="caution">
    <text evidence="1">The sequence shown here is derived from an EMBL/GenBank/DDBJ whole genome shotgun (WGS) entry which is preliminary data.</text>
</comment>
<reference evidence="1 2" key="1">
    <citation type="submission" date="2015-09" db="EMBL/GenBank/DDBJ databases">
        <title>Host preference determinants of Valsa canker pathogens revealed by comparative genomics.</title>
        <authorList>
            <person name="Yin Z."/>
            <person name="Huang L."/>
        </authorList>
    </citation>
    <scope>NUCLEOTIDE SEQUENCE [LARGE SCALE GENOMIC DNA]</scope>
    <source>
        <strain evidence="1 2">SXYLt</strain>
    </source>
</reference>
<evidence type="ECO:0000313" key="2">
    <source>
        <dbReference type="Proteomes" id="UP000285146"/>
    </source>
</evidence>
<protein>
    <submittedName>
        <fullName evidence="1">Uncharacterized protein</fullName>
    </submittedName>
</protein>
<sequence>MDYPKMTTWTSTTMSNMTIKEMWQVIKRYFGDGYVPGSAPIRFNMHICDMQRPPSPSGSGSSTESNESIRYGVEISEEAMPLYSILGETCAPPCTCFEMADVIKHIDAFLDTVLPTAGEQALSDDYAITSGKNETSVDEAGLYIMRDTLSWWVHWGGSLRPGDYWKQIYVAFAAIPDDVQLSPAAFLGGTYRFLGYTWADCREGLLGEGLTPEEVEFAEMCLWRQMLTQYLEKVDPSLYGLLKSKTTLMTQYRVMTGNTLGCAALMLAAEGAGVVRDGLTNNAMEAASIAQCMSMDMAKEALGILQGEKTETVAGNRVQLKRELRWVYVRCMQYLETQPNAHILRRFSSSGLHYVPMMDRYLERVRGNVRFPINGAMARILEPFINRSALDPGSEGLNEEGLWASNGKMNGHFHPEMVSDEVTV</sequence>
<dbReference type="AlphaFoldDB" id="A0A423W583"/>
<keyword evidence="2" id="KW-1185">Reference proteome</keyword>
<dbReference type="SMR" id="A0A423W583"/>
<evidence type="ECO:0000313" key="1">
    <source>
        <dbReference type="EMBL" id="ROV98448.1"/>
    </source>
</evidence>
<dbReference type="Proteomes" id="UP000285146">
    <property type="component" value="Unassembled WGS sequence"/>
</dbReference>
<accession>A0A423W583</accession>
<organism evidence="1 2">
    <name type="scientific">Cytospora leucostoma</name>
    <dbReference type="NCBI Taxonomy" id="1230097"/>
    <lineage>
        <taxon>Eukaryota</taxon>
        <taxon>Fungi</taxon>
        <taxon>Dikarya</taxon>
        <taxon>Ascomycota</taxon>
        <taxon>Pezizomycotina</taxon>
        <taxon>Sordariomycetes</taxon>
        <taxon>Sordariomycetidae</taxon>
        <taxon>Diaporthales</taxon>
        <taxon>Cytosporaceae</taxon>
        <taxon>Cytospora</taxon>
    </lineage>
</organism>
<name>A0A423W583_9PEZI</name>